<keyword evidence="1" id="KW-0645">Protease</keyword>
<dbReference type="GO" id="GO:0015074">
    <property type="term" value="P:DNA integration"/>
    <property type="evidence" value="ECO:0007669"/>
    <property type="project" value="InterPro"/>
</dbReference>
<keyword evidence="1" id="KW-0378">Hydrolase</keyword>
<feature type="region of interest" description="Disordered" evidence="2">
    <location>
        <begin position="46"/>
        <end position="151"/>
    </location>
</feature>
<proteinExistence type="predicted"/>
<dbReference type="SUPFAM" id="SSF53098">
    <property type="entry name" value="Ribonuclease H-like"/>
    <property type="match status" value="1"/>
</dbReference>
<dbReference type="Gene3D" id="3.30.420.10">
    <property type="entry name" value="Ribonuclease H-like superfamily/Ribonuclease H"/>
    <property type="match status" value="1"/>
</dbReference>
<feature type="domain" description="Integrase catalytic" evidence="3">
    <location>
        <begin position="388"/>
        <end position="553"/>
    </location>
</feature>
<dbReference type="PANTHER" id="PTHR42648:SF26">
    <property type="entry name" value="INTEGRASE CATALYTIC DOMAIN-CONTAINING PROTEIN"/>
    <property type="match status" value="1"/>
</dbReference>
<dbReference type="InterPro" id="IPR057670">
    <property type="entry name" value="SH3_retrovirus"/>
</dbReference>
<evidence type="ECO:0000259" key="3">
    <source>
        <dbReference type="PROSITE" id="PS50994"/>
    </source>
</evidence>
<keyword evidence="5" id="KW-1185">Reference proteome</keyword>
<dbReference type="Pfam" id="PF25597">
    <property type="entry name" value="SH3_retrovirus"/>
    <property type="match status" value="1"/>
</dbReference>
<dbReference type="EMBL" id="VIEB01001565">
    <property type="protein sequence ID" value="TQD71359.1"/>
    <property type="molecule type" value="Genomic_DNA"/>
</dbReference>
<protein>
    <recommendedName>
        <fullName evidence="3">Integrase catalytic domain-containing protein</fullName>
    </recommendedName>
</protein>
<dbReference type="Pfam" id="PF00665">
    <property type="entry name" value="rve"/>
    <property type="match status" value="1"/>
</dbReference>
<comment type="caution">
    <text evidence="4">The sequence shown here is derived from an EMBL/GenBank/DDBJ whole genome shotgun (WGS) entry which is preliminary data.</text>
</comment>
<organism evidence="4 5">
    <name type="scientific">Malus baccata</name>
    <name type="common">Siberian crab apple</name>
    <name type="synonym">Pyrus baccata</name>
    <dbReference type="NCBI Taxonomy" id="106549"/>
    <lineage>
        <taxon>Eukaryota</taxon>
        <taxon>Viridiplantae</taxon>
        <taxon>Streptophyta</taxon>
        <taxon>Embryophyta</taxon>
        <taxon>Tracheophyta</taxon>
        <taxon>Spermatophyta</taxon>
        <taxon>Magnoliopsida</taxon>
        <taxon>eudicotyledons</taxon>
        <taxon>Gunneridae</taxon>
        <taxon>Pentapetalae</taxon>
        <taxon>rosids</taxon>
        <taxon>fabids</taxon>
        <taxon>Rosales</taxon>
        <taxon>Rosaceae</taxon>
        <taxon>Amygdaloideae</taxon>
        <taxon>Maleae</taxon>
        <taxon>Malus</taxon>
    </lineage>
</organism>
<feature type="compositionally biased region" description="Low complexity" evidence="2">
    <location>
        <begin position="46"/>
        <end position="69"/>
    </location>
</feature>
<reference evidence="4 5" key="1">
    <citation type="journal article" date="2019" name="G3 (Bethesda)">
        <title>Sequencing of a Wild Apple (Malus baccata) Genome Unravels the Differences Between Cultivated and Wild Apple Species Regarding Disease Resistance and Cold Tolerance.</title>
        <authorList>
            <person name="Chen X."/>
        </authorList>
    </citation>
    <scope>NUCLEOTIDE SEQUENCE [LARGE SCALE GENOMIC DNA]</scope>
    <source>
        <strain evidence="5">cv. Shandingzi</strain>
        <tissue evidence="4">Leaves</tissue>
    </source>
</reference>
<name>A0A540KAX7_MALBA</name>
<sequence length="770" mass="83624">MVPVVMSNVGPKFENTVAAAQARDNLISLPDLEALLLAAELRLADPPAPPDSSVSALVASRGSSASHGRSSSDRGGNRGSGRFSRGGGRPQHDGSRNNGGDGYRGYRSAGGFHDRPFRDRGGGRPQHDGSRFRGSNKASGVLGPAPSHGSSRPRCQICNIFCHGALDCAQRLNLAYEGRPPSSRLTALTAQHSQPWLLDSGANSHITNDLNTLSQSRDYRGGDSVGGVVGGTGLPINRIGSSPLSHNNISFKLNDVLHCPDASTSVLSANRFMLDNNCYITLFPSCFYIQDMETGTILFSGKSSNGFYPFSSSSPTAHGRAAFLGVRVSSDVWHSRLGHPSSSILKFLFSRHSNKLPVSGNLNLNTFMCHSCPLGKSVKLPFSASLSVTQAPLELIHSDVWSASNKSVSGFQYYVLFVDNFSRYSWIYPMKLKYEVFNIFTHFKTLVENQFSTKIKMFQSDGGGEYTSHQFKNFFLHHGIHHRLSCPHHPEQNGLAERKHRHIVDTGLTLMAHASMPPAYWAEAMHTAVYLLNRLPFKVLGFMSSYQKLFLKEPDYSFLKTFGCACFPYLRPYNNNKLQFRSTKCVFLGYSLNHQGYRCLDISTNRIFLSRHVVFDEGNFPFKAISGSLAPSSPASSPPPVLEIIGPLPRAPRPSSSQPVVVSPSLETHQSSPSSDPPQPALQVYSRDPHRRVLSFAQAATPSVTPRPTPAVASAVQPDAPPEAPSAAVPPAVPSTSHGMLTRSKTASLKPPKYVFSAAISSSTGPIEPT</sequence>
<feature type="compositionally biased region" description="Low complexity" evidence="2">
    <location>
        <begin position="653"/>
        <end position="674"/>
    </location>
</feature>
<dbReference type="InterPro" id="IPR012337">
    <property type="entry name" value="RNaseH-like_sf"/>
</dbReference>
<gene>
    <name evidence="4" type="ORF">C1H46_043103</name>
</gene>
<accession>A0A540KAX7</accession>
<feature type="compositionally biased region" description="Basic and acidic residues" evidence="2">
    <location>
        <begin position="112"/>
        <end position="131"/>
    </location>
</feature>
<dbReference type="GO" id="GO:0003676">
    <property type="term" value="F:nucleic acid binding"/>
    <property type="evidence" value="ECO:0007669"/>
    <property type="project" value="InterPro"/>
</dbReference>
<dbReference type="PANTHER" id="PTHR42648">
    <property type="entry name" value="TRANSPOSASE, PUTATIVE-RELATED"/>
    <property type="match status" value="1"/>
</dbReference>
<dbReference type="InterPro" id="IPR001584">
    <property type="entry name" value="Integrase_cat-core"/>
</dbReference>
<feature type="region of interest" description="Disordered" evidence="2">
    <location>
        <begin position="699"/>
        <end position="746"/>
    </location>
</feature>
<evidence type="ECO:0000256" key="2">
    <source>
        <dbReference type="SAM" id="MobiDB-lite"/>
    </source>
</evidence>
<dbReference type="GO" id="GO:0008233">
    <property type="term" value="F:peptidase activity"/>
    <property type="evidence" value="ECO:0007669"/>
    <property type="project" value="UniProtKB-KW"/>
</dbReference>
<dbReference type="Proteomes" id="UP000315295">
    <property type="component" value="Unassembled WGS sequence"/>
</dbReference>
<dbReference type="PROSITE" id="PS50994">
    <property type="entry name" value="INTEGRASE"/>
    <property type="match status" value="1"/>
</dbReference>
<evidence type="ECO:0000256" key="1">
    <source>
        <dbReference type="ARBA" id="ARBA00022670"/>
    </source>
</evidence>
<dbReference type="AlphaFoldDB" id="A0A540KAX7"/>
<dbReference type="Pfam" id="PF13976">
    <property type="entry name" value="gag_pre-integrs"/>
    <property type="match status" value="1"/>
</dbReference>
<evidence type="ECO:0000313" key="4">
    <source>
        <dbReference type="EMBL" id="TQD71359.1"/>
    </source>
</evidence>
<dbReference type="STRING" id="106549.A0A540KAX7"/>
<dbReference type="InterPro" id="IPR025724">
    <property type="entry name" value="GAG-pre-integrase_dom"/>
</dbReference>
<dbReference type="Pfam" id="PF22936">
    <property type="entry name" value="Pol_BBD"/>
    <property type="match status" value="1"/>
</dbReference>
<dbReference type="InterPro" id="IPR036397">
    <property type="entry name" value="RNaseH_sf"/>
</dbReference>
<dbReference type="InterPro" id="IPR054722">
    <property type="entry name" value="PolX-like_BBD"/>
</dbReference>
<dbReference type="InterPro" id="IPR039537">
    <property type="entry name" value="Retrotran_Ty1/copia-like"/>
</dbReference>
<evidence type="ECO:0000313" key="5">
    <source>
        <dbReference type="Proteomes" id="UP000315295"/>
    </source>
</evidence>
<dbReference type="GO" id="GO:0006508">
    <property type="term" value="P:proteolysis"/>
    <property type="evidence" value="ECO:0007669"/>
    <property type="project" value="UniProtKB-KW"/>
</dbReference>
<feature type="compositionally biased region" description="Polar residues" evidence="2">
    <location>
        <begin position="736"/>
        <end position="746"/>
    </location>
</feature>
<feature type="region of interest" description="Disordered" evidence="2">
    <location>
        <begin position="630"/>
        <end position="684"/>
    </location>
</feature>